<organism evidence="1 2">
    <name type="scientific">Crossiella cryophila</name>
    <dbReference type="NCBI Taxonomy" id="43355"/>
    <lineage>
        <taxon>Bacteria</taxon>
        <taxon>Bacillati</taxon>
        <taxon>Actinomycetota</taxon>
        <taxon>Actinomycetes</taxon>
        <taxon>Pseudonocardiales</taxon>
        <taxon>Pseudonocardiaceae</taxon>
        <taxon>Crossiella</taxon>
    </lineage>
</organism>
<sequence length="312" mass="35762">MSTDRSAEALYAHHSAPNTVPQGKLLTDLAPRKIFRAAQIMFAKNTLSRKRLPVRLDLEEYRNPEYVYDTDSTEKVEKQLLDVPLTADGMRWIHGRTEVYFYGVRTVDIDYDDFVSKVEISRVGDCFKDVLGINTQVLHRDAEGRPTLQIERIAALAQPTYTAFLGKDELDVYKLEFAEYGPDEQRNWMRTVCSPNLSTSVDDSYMAISRIPGSNHTKVVFVAHQVFPRPRIMQMFGLDRWIWFRDTLTEAAYRSFWNTTYGNLLRVYEGKEIAIGRPGNGESTGVPRAVKLAGVALAGLYLLRRTRRAKRR</sequence>
<evidence type="ECO:0000313" key="2">
    <source>
        <dbReference type="Proteomes" id="UP000533598"/>
    </source>
</evidence>
<dbReference type="Proteomes" id="UP000533598">
    <property type="component" value="Unassembled WGS sequence"/>
</dbReference>
<protein>
    <submittedName>
        <fullName evidence="1">Uncharacterized protein</fullName>
    </submittedName>
</protein>
<name>A0A7W7CHL0_9PSEU</name>
<gene>
    <name evidence="1" type="ORF">HNR67_007520</name>
</gene>
<dbReference type="RefSeq" id="WP_185007949.1">
    <property type="nucleotide sequence ID" value="NZ_BAAAUI010000008.1"/>
</dbReference>
<evidence type="ECO:0000313" key="1">
    <source>
        <dbReference type="EMBL" id="MBB4681402.1"/>
    </source>
</evidence>
<accession>A0A7W7CHL0</accession>
<dbReference type="EMBL" id="JACHMH010000001">
    <property type="protein sequence ID" value="MBB4681402.1"/>
    <property type="molecule type" value="Genomic_DNA"/>
</dbReference>
<proteinExistence type="predicted"/>
<keyword evidence="2" id="KW-1185">Reference proteome</keyword>
<reference evidence="1 2" key="1">
    <citation type="submission" date="2020-08" db="EMBL/GenBank/DDBJ databases">
        <title>Sequencing the genomes of 1000 actinobacteria strains.</title>
        <authorList>
            <person name="Klenk H.-P."/>
        </authorList>
    </citation>
    <scope>NUCLEOTIDE SEQUENCE [LARGE SCALE GENOMIC DNA]</scope>
    <source>
        <strain evidence="1 2">DSM 44230</strain>
    </source>
</reference>
<comment type="caution">
    <text evidence="1">The sequence shown here is derived from an EMBL/GenBank/DDBJ whole genome shotgun (WGS) entry which is preliminary data.</text>
</comment>
<dbReference type="AlphaFoldDB" id="A0A7W7CHL0"/>